<dbReference type="AlphaFoldDB" id="A0A6P8Z564"/>
<dbReference type="GeneID" id="117647345"/>
<reference evidence="8" key="1">
    <citation type="submission" date="2025-08" db="UniProtKB">
        <authorList>
            <consortium name="RefSeq"/>
        </authorList>
    </citation>
    <scope>IDENTIFICATION</scope>
    <source>
        <tissue evidence="8">Total insect</tissue>
    </source>
</reference>
<evidence type="ECO:0000256" key="3">
    <source>
        <dbReference type="ARBA" id="ARBA00022801"/>
    </source>
</evidence>
<organism evidence="8">
    <name type="scientific">Thrips palmi</name>
    <name type="common">Melon thrips</name>
    <dbReference type="NCBI Taxonomy" id="161013"/>
    <lineage>
        <taxon>Eukaryota</taxon>
        <taxon>Metazoa</taxon>
        <taxon>Ecdysozoa</taxon>
        <taxon>Arthropoda</taxon>
        <taxon>Hexapoda</taxon>
        <taxon>Insecta</taxon>
        <taxon>Pterygota</taxon>
        <taxon>Neoptera</taxon>
        <taxon>Paraneoptera</taxon>
        <taxon>Thysanoptera</taxon>
        <taxon>Terebrantia</taxon>
        <taxon>Thripoidea</taxon>
        <taxon>Thripidae</taxon>
        <taxon>Thrips</taxon>
    </lineage>
</organism>
<feature type="signal peptide" evidence="5">
    <location>
        <begin position="1"/>
        <end position="21"/>
    </location>
</feature>
<dbReference type="InterPro" id="IPR019826">
    <property type="entry name" value="Carboxylesterase_B_AS"/>
</dbReference>
<comment type="similarity">
    <text evidence="1 5">Belongs to the type-B carboxylesterase/lipase family.</text>
</comment>
<dbReference type="SUPFAM" id="SSF53474">
    <property type="entry name" value="alpha/beta-Hydrolases"/>
    <property type="match status" value="1"/>
</dbReference>
<dbReference type="InterPro" id="IPR002018">
    <property type="entry name" value="CarbesteraseB"/>
</dbReference>
<protein>
    <recommendedName>
        <fullName evidence="5">Carboxylic ester hydrolase</fullName>
        <ecNumber evidence="5">3.1.1.-</ecNumber>
    </recommendedName>
</protein>
<evidence type="ECO:0000313" key="7">
    <source>
        <dbReference type="Proteomes" id="UP000515158"/>
    </source>
</evidence>
<proteinExistence type="inferred from homology"/>
<evidence type="ECO:0000256" key="4">
    <source>
        <dbReference type="ARBA" id="ARBA00023180"/>
    </source>
</evidence>
<evidence type="ECO:0000256" key="5">
    <source>
        <dbReference type="RuleBase" id="RU361235"/>
    </source>
</evidence>
<evidence type="ECO:0000259" key="6">
    <source>
        <dbReference type="Pfam" id="PF00135"/>
    </source>
</evidence>
<accession>A0A6P8Z564</accession>
<feature type="domain" description="Carboxylesterase type B" evidence="6">
    <location>
        <begin position="41"/>
        <end position="581"/>
    </location>
</feature>
<evidence type="ECO:0000256" key="1">
    <source>
        <dbReference type="ARBA" id="ARBA00005964"/>
    </source>
</evidence>
<dbReference type="PROSITE" id="PS00122">
    <property type="entry name" value="CARBOXYLESTERASE_B_1"/>
    <property type="match status" value="1"/>
</dbReference>
<sequence length="635" mass="67764">MQAPQVAVALVALVVVSAVLGSPTPDAGDADSEARAGMWFVSTKDGTLAGTQQVGADGIRFYSFQGIPYAKPPVGPLRFKNPRPAVPWHGRVRPALSGGDKCPQLNAVTGQSEGREDCLYLNVFTPFLGAAVLPVMVYLHGGAFQTGSGDISEVGPDFLVRHDVVLVTINYRLGAFGFLNMDSDDAPGNAGLKDQRAALRWVRDNVANFGGNPNHVTIFGNSAGAASVHYHTLLNDSRGLFRAAIMQSGNALQWWAYHDTFPDRLDMARRLCDALGGDSASEEGMVRSFKQASTGDILAASARMARGGISRVSRGAPRRSAKIHLKGSLCCSVSLAPLFRPSPERRDAGRESRFLGRDAESLIRQPQVPPVPTVAGLSGNEGVYSYYYLGLDKVPELVSALLEKPEKLLPDNVSPSVDTAHILGHDFPPTLSADAAARFGARLREAYGLDAGVGNLQTLLGDINGAVAVHRLVNLTLGSHGPEAPLFLYHFLEDGDYNLFKKSANIAEAGATHTDELGYLFRITSPTDLRQTLFGGSASSKTLDALTTLWTNFAKQGDPGFQSWPAAAGDASTAAYAKISARELGTLGEGLGGDRMGMWEELYAGLRSREHCFGLPIPLPESRGCNPQQQPHFPG</sequence>
<evidence type="ECO:0000256" key="2">
    <source>
        <dbReference type="ARBA" id="ARBA00022487"/>
    </source>
</evidence>
<dbReference type="Proteomes" id="UP000515158">
    <property type="component" value="Unplaced"/>
</dbReference>
<dbReference type="Gene3D" id="3.40.50.1820">
    <property type="entry name" value="alpha/beta hydrolase"/>
    <property type="match status" value="1"/>
</dbReference>
<keyword evidence="5" id="KW-0732">Signal</keyword>
<dbReference type="Pfam" id="PF00135">
    <property type="entry name" value="COesterase"/>
    <property type="match status" value="1"/>
</dbReference>
<keyword evidence="4" id="KW-0325">Glycoprotein</keyword>
<keyword evidence="7" id="KW-1185">Reference proteome</keyword>
<gene>
    <name evidence="8" type="primary">LOC117647345</name>
</gene>
<dbReference type="RefSeq" id="XP_034244956.1">
    <property type="nucleotide sequence ID" value="XM_034389065.1"/>
</dbReference>
<name>A0A6P8Z564_THRPL</name>
<keyword evidence="3 5" id="KW-0378">Hydrolase</keyword>
<dbReference type="PANTHER" id="PTHR43142:SF1">
    <property type="entry name" value="CARBOXYLIC ESTER HYDROLASE"/>
    <property type="match status" value="1"/>
</dbReference>
<dbReference type="GO" id="GO:0052689">
    <property type="term" value="F:carboxylic ester hydrolase activity"/>
    <property type="evidence" value="ECO:0007669"/>
    <property type="project" value="UniProtKB-KW"/>
</dbReference>
<dbReference type="OrthoDB" id="19653at2759"/>
<keyword evidence="2" id="KW-0719">Serine esterase</keyword>
<dbReference type="InParanoid" id="A0A6P8Z564"/>
<dbReference type="InterPro" id="IPR029058">
    <property type="entry name" value="AB_hydrolase_fold"/>
</dbReference>
<dbReference type="KEGG" id="tpal:117647345"/>
<feature type="chain" id="PRO_5028501125" description="Carboxylic ester hydrolase" evidence="5">
    <location>
        <begin position="22"/>
        <end position="635"/>
    </location>
</feature>
<evidence type="ECO:0000313" key="8">
    <source>
        <dbReference type="RefSeq" id="XP_034244956.1"/>
    </source>
</evidence>
<dbReference type="InterPro" id="IPR019819">
    <property type="entry name" value="Carboxylesterase_B_CS"/>
</dbReference>
<dbReference type="PANTHER" id="PTHR43142">
    <property type="entry name" value="CARBOXYLIC ESTER HYDROLASE"/>
    <property type="match status" value="1"/>
</dbReference>
<dbReference type="PROSITE" id="PS00941">
    <property type="entry name" value="CARBOXYLESTERASE_B_2"/>
    <property type="match status" value="1"/>
</dbReference>
<dbReference type="EC" id="3.1.1.-" evidence="5"/>